<dbReference type="HOGENOM" id="CLU_1611278_0_0_1"/>
<name>R0M1Q5_NOSB1</name>
<dbReference type="VEuPathDB" id="MicrosporidiaDB:NBO_626g0004"/>
<protein>
    <submittedName>
        <fullName evidence="1">Uncharacterized protein</fullName>
    </submittedName>
</protein>
<dbReference type="OrthoDB" id="2193759at2759"/>
<organism evidence="1 2">
    <name type="scientific">Nosema bombycis (strain CQ1 / CVCC 102059)</name>
    <name type="common">Microsporidian parasite</name>
    <name type="synonym">Pebrine of silkworm</name>
    <dbReference type="NCBI Taxonomy" id="578461"/>
    <lineage>
        <taxon>Eukaryota</taxon>
        <taxon>Fungi</taxon>
        <taxon>Fungi incertae sedis</taxon>
        <taxon>Microsporidia</taxon>
        <taxon>Nosematidae</taxon>
        <taxon>Nosema</taxon>
    </lineage>
</organism>
<keyword evidence="2" id="KW-1185">Reference proteome</keyword>
<dbReference type="AlphaFoldDB" id="R0M1Q5"/>
<gene>
    <name evidence="1" type="ORF">NBO_626g0004</name>
</gene>
<proteinExistence type="predicted"/>
<reference evidence="1 2" key="1">
    <citation type="journal article" date="2013" name="BMC Genomics">
        <title>Comparative genomics of parasitic silkworm microsporidia reveal an association between genome expansion and host adaptation.</title>
        <authorList>
            <person name="Pan G."/>
            <person name="Xu J."/>
            <person name="Li T."/>
            <person name="Xia Q."/>
            <person name="Liu S.L."/>
            <person name="Zhang G."/>
            <person name="Li S."/>
            <person name="Li C."/>
            <person name="Liu H."/>
            <person name="Yang L."/>
            <person name="Liu T."/>
            <person name="Zhang X."/>
            <person name="Wu Z."/>
            <person name="Fan W."/>
            <person name="Dang X."/>
            <person name="Xiang H."/>
            <person name="Tao M."/>
            <person name="Li Y."/>
            <person name="Hu J."/>
            <person name="Li Z."/>
            <person name="Lin L."/>
            <person name="Luo J."/>
            <person name="Geng L."/>
            <person name="Wang L."/>
            <person name="Long M."/>
            <person name="Wan Y."/>
            <person name="He N."/>
            <person name="Zhang Z."/>
            <person name="Lu C."/>
            <person name="Keeling P.J."/>
            <person name="Wang J."/>
            <person name="Xiang Z."/>
            <person name="Zhou Z."/>
        </authorList>
    </citation>
    <scope>NUCLEOTIDE SEQUENCE [LARGE SCALE GENOMIC DNA]</scope>
    <source>
        <strain evidence="2">CQ1 / CVCC 102059</strain>
    </source>
</reference>
<dbReference type="InterPro" id="IPR031505">
    <property type="entry name" value="DUF5098"/>
</dbReference>
<dbReference type="EMBL" id="KB909533">
    <property type="protein sequence ID" value="EOB11939.1"/>
    <property type="molecule type" value="Genomic_DNA"/>
</dbReference>
<dbReference type="Proteomes" id="UP000016927">
    <property type="component" value="Unassembled WGS sequence"/>
</dbReference>
<evidence type="ECO:0000313" key="2">
    <source>
        <dbReference type="Proteomes" id="UP000016927"/>
    </source>
</evidence>
<sequence length="165" mass="19275">MVWLKQRKGITGDWFLCFIVVTERKFLHLFDISPLYPSLSKYTQLLSKLKSNLNRGIVSIFDFKKNAISFVDERNLTCLSDEIKENIDKIIDSIYLTLSLSNKNIKIEKDKLIINIDDKNQSGFSSLFGMNIIRIKTFTLTHCYELFFGMTNKNESQIKETMKKL</sequence>
<dbReference type="Pfam" id="PF17023">
    <property type="entry name" value="DUF5098"/>
    <property type="match status" value="1"/>
</dbReference>
<accession>R0M1Q5</accession>
<evidence type="ECO:0000313" key="1">
    <source>
        <dbReference type="EMBL" id="EOB11939.1"/>
    </source>
</evidence>